<reference evidence="1 2" key="1">
    <citation type="submission" date="2019-12" db="EMBL/GenBank/DDBJ databases">
        <authorList>
            <person name="Floudas D."/>
            <person name="Bentzer J."/>
            <person name="Ahren D."/>
            <person name="Johansson T."/>
            <person name="Persson P."/>
            <person name="Tunlid A."/>
        </authorList>
    </citation>
    <scope>NUCLEOTIDE SEQUENCE [LARGE SCALE GENOMIC DNA]</scope>
    <source>
        <strain evidence="1 2">CBS 102.39</strain>
    </source>
</reference>
<dbReference type="Proteomes" id="UP000521872">
    <property type="component" value="Unassembled WGS sequence"/>
</dbReference>
<evidence type="ECO:0000313" key="1">
    <source>
        <dbReference type="EMBL" id="KAF4611006.1"/>
    </source>
</evidence>
<dbReference type="AlphaFoldDB" id="A0A8H4VHV7"/>
<comment type="caution">
    <text evidence="1">The sequence shown here is derived from an EMBL/GenBank/DDBJ whole genome shotgun (WGS) entry which is preliminary data.</text>
</comment>
<organism evidence="1 2">
    <name type="scientific">Agrocybe pediades</name>
    <dbReference type="NCBI Taxonomy" id="84607"/>
    <lineage>
        <taxon>Eukaryota</taxon>
        <taxon>Fungi</taxon>
        <taxon>Dikarya</taxon>
        <taxon>Basidiomycota</taxon>
        <taxon>Agaricomycotina</taxon>
        <taxon>Agaricomycetes</taxon>
        <taxon>Agaricomycetidae</taxon>
        <taxon>Agaricales</taxon>
        <taxon>Agaricineae</taxon>
        <taxon>Strophariaceae</taxon>
        <taxon>Agrocybe</taxon>
    </lineage>
</organism>
<keyword evidence="2" id="KW-1185">Reference proteome</keyword>
<dbReference type="InterPro" id="IPR032675">
    <property type="entry name" value="LRR_dom_sf"/>
</dbReference>
<dbReference type="EMBL" id="JAACJL010000058">
    <property type="protein sequence ID" value="KAF4611006.1"/>
    <property type="molecule type" value="Genomic_DNA"/>
</dbReference>
<protein>
    <submittedName>
        <fullName evidence="1">Uncharacterized protein</fullName>
    </submittedName>
</protein>
<name>A0A8H4VHV7_9AGAR</name>
<accession>A0A8H4VHV7</accession>
<evidence type="ECO:0000313" key="2">
    <source>
        <dbReference type="Proteomes" id="UP000521872"/>
    </source>
</evidence>
<gene>
    <name evidence="1" type="ORF">D9613_006521</name>
</gene>
<proteinExistence type="predicted"/>
<dbReference type="SUPFAM" id="SSF52047">
    <property type="entry name" value="RNI-like"/>
    <property type="match status" value="1"/>
</dbReference>
<dbReference type="Gene3D" id="3.80.10.10">
    <property type="entry name" value="Ribonuclease Inhibitor"/>
    <property type="match status" value="1"/>
</dbReference>
<sequence length="527" mass="60743">MSGDLRRFVFCFNQIPIFYSHTASVIEMVELPPEIWLCIIDSLSRGSAGVQRDHRTIYPRLLSVNPVFLDVGLNWQWDEVWLSTGIGSRSNTQLTMHDLKRLPDPFISKRLKRLTIEFRDNEPQPNAISTPQETGTSQEIPQVCANFPAPYGHLSSRGILDCIIRALPQFQNIELIYLDWSMPSSYDDEQKGIFRSFWSQSPFVPNLKTLWLAGALKDHRTFIETMPQLPQLENVGFLFNDHYGQRDAPEVQDISIFTSHILPYIEGISSNLRLLCVRCATVTDCSPFFENLPRLPALRELYISMYWEYDWSLKDLAVLHSFLERCTETMQTLQFKVSGPYNVRQPADLAKRRRLDEFFFKLFTAKNPRLFRNLEDLMVMDHARMALTIDIVVAILQKTRTTIRKLAINNPSFNSEELAQVFDAAAKCQWLSDLRIYIDCFDWNFLDMLTRKLPSLQTVWITKANVLPIINCERRPDGTIASPPPADGPLKGWVYRDQWKLSYIHINETGGSLVLGNLRVTGRLANA</sequence>